<organism evidence="1 2">
    <name type="scientific">Vicia faba</name>
    <name type="common">Broad bean</name>
    <name type="synonym">Faba vulgaris</name>
    <dbReference type="NCBI Taxonomy" id="3906"/>
    <lineage>
        <taxon>Eukaryota</taxon>
        <taxon>Viridiplantae</taxon>
        <taxon>Streptophyta</taxon>
        <taxon>Embryophyta</taxon>
        <taxon>Tracheophyta</taxon>
        <taxon>Spermatophyta</taxon>
        <taxon>Magnoliopsida</taxon>
        <taxon>eudicotyledons</taxon>
        <taxon>Gunneridae</taxon>
        <taxon>Pentapetalae</taxon>
        <taxon>rosids</taxon>
        <taxon>fabids</taxon>
        <taxon>Fabales</taxon>
        <taxon>Fabaceae</taxon>
        <taxon>Papilionoideae</taxon>
        <taxon>50 kb inversion clade</taxon>
        <taxon>NPAAA clade</taxon>
        <taxon>Hologalegina</taxon>
        <taxon>IRL clade</taxon>
        <taxon>Fabeae</taxon>
        <taxon>Vicia</taxon>
    </lineage>
</organism>
<proteinExistence type="predicted"/>
<dbReference type="Proteomes" id="UP001157006">
    <property type="component" value="Chromosome 1S"/>
</dbReference>
<accession>A0AAV0Z2U0</accession>
<sequence>MVRRYFIWIFLCASELRNQGYEFHHQDLQHHKSSSTNPHHLNPLHWFILFHLHHHKFLNHLPFSLQALSSSWLHLKLQQLPSSYSLQALCNNIVFIAFSTDLNAAEFPAKSTESAESTKSKKKWKKVIREDQKKYLENTLATVAVDFIVASRFGISVQIFLI</sequence>
<gene>
    <name evidence="1" type="ORF">VFH_I012240</name>
</gene>
<evidence type="ECO:0000313" key="1">
    <source>
        <dbReference type="EMBL" id="CAI8591893.1"/>
    </source>
</evidence>
<reference evidence="1 2" key="1">
    <citation type="submission" date="2023-01" db="EMBL/GenBank/DDBJ databases">
        <authorList>
            <person name="Kreplak J."/>
        </authorList>
    </citation>
    <scope>NUCLEOTIDE SEQUENCE [LARGE SCALE GENOMIC DNA]</scope>
</reference>
<protein>
    <submittedName>
        <fullName evidence="1">Uncharacterized protein</fullName>
    </submittedName>
</protein>
<dbReference type="EMBL" id="OX451735">
    <property type="protein sequence ID" value="CAI8591893.1"/>
    <property type="molecule type" value="Genomic_DNA"/>
</dbReference>
<name>A0AAV0Z2U0_VICFA</name>
<keyword evidence="2" id="KW-1185">Reference proteome</keyword>
<dbReference type="AlphaFoldDB" id="A0AAV0Z2U0"/>
<evidence type="ECO:0000313" key="2">
    <source>
        <dbReference type="Proteomes" id="UP001157006"/>
    </source>
</evidence>